<gene>
    <name evidence="1" type="ORF">LCGC14_1611570</name>
</gene>
<protein>
    <submittedName>
        <fullName evidence="1">Uncharacterized protein</fullName>
    </submittedName>
</protein>
<dbReference type="EMBL" id="LAZR01013052">
    <property type="protein sequence ID" value="KKM23789.1"/>
    <property type="molecule type" value="Genomic_DNA"/>
</dbReference>
<organism evidence="1">
    <name type="scientific">marine sediment metagenome</name>
    <dbReference type="NCBI Taxonomy" id="412755"/>
    <lineage>
        <taxon>unclassified sequences</taxon>
        <taxon>metagenomes</taxon>
        <taxon>ecological metagenomes</taxon>
    </lineage>
</organism>
<accession>A0A0F9IUU2</accession>
<proteinExistence type="predicted"/>
<name>A0A0F9IUU2_9ZZZZ</name>
<comment type="caution">
    <text evidence="1">The sequence shown here is derived from an EMBL/GenBank/DDBJ whole genome shotgun (WGS) entry which is preliminary data.</text>
</comment>
<sequence length="79" mass="8548">MSGSVQPVEIVLQPSEVPTVIAALRFWQAVALGNMDSFDRLMAIEGVNPTPHAPTGNWTGLNIGQIDVLCTMIERSAKR</sequence>
<reference evidence="1" key="1">
    <citation type="journal article" date="2015" name="Nature">
        <title>Complex archaea that bridge the gap between prokaryotes and eukaryotes.</title>
        <authorList>
            <person name="Spang A."/>
            <person name="Saw J.H."/>
            <person name="Jorgensen S.L."/>
            <person name="Zaremba-Niedzwiedzka K."/>
            <person name="Martijn J."/>
            <person name="Lind A.E."/>
            <person name="van Eijk R."/>
            <person name="Schleper C."/>
            <person name="Guy L."/>
            <person name="Ettema T.J."/>
        </authorList>
    </citation>
    <scope>NUCLEOTIDE SEQUENCE</scope>
</reference>
<evidence type="ECO:0000313" key="1">
    <source>
        <dbReference type="EMBL" id="KKM23789.1"/>
    </source>
</evidence>
<dbReference type="AlphaFoldDB" id="A0A0F9IUU2"/>